<comment type="subcellular location">
    <subcellularLocation>
        <location evidence="2">Membrane</location>
        <topology evidence="2">Single-pass membrane protein</topology>
    </subcellularLocation>
</comment>
<evidence type="ECO:0000256" key="4">
    <source>
        <dbReference type="ARBA" id="ARBA00012483"/>
    </source>
</evidence>
<evidence type="ECO:0000256" key="3">
    <source>
        <dbReference type="ARBA" id="ARBA00004906"/>
    </source>
</evidence>
<dbReference type="AlphaFoldDB" id="A0A5J4ZV11"/>
<feature type="transmembrane region" description="Helical" evidence="15">
    <location>
        <begin position="222"/>
        <end position="240"/>
    </location>
</feature>
<keyword evidence="12 15" id="KW-1133">Transmembrane helix</keyword>
<keyword evidence="11" id="KW-0862">Zinc</keyword>
<reference evidence="18 19" key="1">
    <citation type="submission" date="2019-09" db="EMBL/GenBank/DDBJ databases">
        <title>A chromosome-level genome assembly of the Chinese tupelo Nyssa sinensis.</title>
        <authorList>
            <person name="Yang X."/>
            <person name="Kang M."/>
            <person name="Yang Y."/>
            <person name="Xiong H."/>
            <person name="Wang M."/>
            <person name="Zhang Z."/>
            <person name="Wang Z."/>
            <person name="Wu H."/>
            <person name="Ma T."/>
            <person name="Liu J."/>
            <person name="Xi Z."/>
        </authorList>
    </citation>
    <scope>NUCLEOTIDE SEQUENCE [LARGE SCALE GENOMIC DNA]</scope>
    <source>
        <strain evidence="18">J267</strain>
        <tissue evidence="18">Leaf</tissue>
    </source>
</reference>
<evidence type="ECO:0000259" key="17">
    <source>
        <dbReference type="Pfam" id="PF13947"/>
    </source>
</evidence>
<keyword evidence="7" id="KW-0479">Metal-binding</keyword>
<dbReference type="OrthoDB" id="1641101at2759"/>
<evidence type="ECO:0000313" key="18">
    <source>
        <dbReference type="EMBL" id="KAA8522190.1"/>
    </source>
</evidence>
<dbReference type="EMBL" id="CM018048">
    <property type="protein sequence ID" value="KAA8522190.1"/>
    <property type="molecule type" value="Genomic_DNA"/>
</dbReference>
<organism evidence="18 19">
    <name type="scientific">Nyssa sinensis</name>
    <dbReference type="NCBI Taxonomy" id="561372"/>
    <lineage>
        <taxon>Eukaryota</taxon>
        <taxon>Viridiplantae</taxon>
        <taxon>Streptophyta</taxon>
        <taxon>Embryophyta</taxon>
        <taxon>Tracheophyta</taxon>
        <taxon>Spermatophyta</taxon>
        <taxon>Magnoliopsida</taxon>
        <taxon>eudicotyledons</taxon>
        <taxon>Gunneridae</taxon>
        <taxon>Pentapetalae</taxon>
        <taxon>asterids</taxon>
        <taxon>Cornales</taxon>
        <taxon>Nyssaceae</taxon>
        <taxon>Nyssa</taxon>
    </lineage>
</organism>
<evidence type="ECO:0000256" key="8">
    <source>
        <dbReference type="ARBA" id="ARBA00022729"/>
    </source>
</evidence>
<dbReference type="GO" id="GO:0030247">
    <property type="term" value="F:polysaccharide binding"/>
    <property type="evidence" value="ECO:0007669"/>
    <property type="project" value="InterPro"/>
</dbReference>
<evidence type="ECO:0000256" key="11">
    <source>
        <dbReference type="ARBA" id="ARBA00022833"/>
    </source>
</evidence>
<keyword evidence="19" id="KW-1185">Reference proteome</keyword>
<keyword evidence="5" id="KW-0808">Transferase</keyword>
<sequence length="319" mass="35459">MDVFIFFIFFSFTFLDTEAFDGSCPAAKCGFGTPNIQFPFQVQGQQPKRCGYPGFEIVCKQNKTIIQFPSYGDLVVKSISYDIKKLDLLDPKNCVHEVFLNLNLSLTPFHYYYVLKNYTYLNCSAVLSPSFTQVPCLSDFGNHVYVVESSLAIPVSCKAVKTIAIPFSYSPYLSDNSFGLGFTWDLAGGQDGEAEGGDFGFQSELGLSGFEIAHGVPSSMKAVLRIISIFLFMVATLVTVKKRDRQEEKSQFEVGKQVGNYESFKPARHPKGHVKGLSNQIETALGDENYESETKAKLLNETCVSIYEQTGDGGERVHE</sequence>
<evidence type="ECO:0000256" key="16">
    <source>
        <dbReference type="SAM" id="SignalP"/>
    </source>
</evidence>
<keyword evidence="13 15" id="KW-0472">Membrane</keyword>
<comment type="similarity">
    <text evidence="14">Belongs to the RING-type zinc finger family. ATL subfamily.</text>
</comment>
<evidence type="ECO:0000256" key="1">
    <source>
        <dbReference type="ARBA" id="ARBA00000900"/>
    </source>
</evidence>
<keyword evidence="8 16" id="KW-0732">Signal</keyword>
<keyword evidence="10" id="KW-0833">Ubl conjugation pathway</keyword>
<accession>A0A5J4ZV11</accession>
<comment type="pathway">
    <text evidence="3">Protein modification; protein ubiquitination.</text>
</comment>
<name>A0A5J4ZV11_9ASTE</name>
<dbReference type="InterPro" id="IPR025287">
    <property type="entry name" value="WAK_GUB"/>
</dbReference>
<evidence type="ECO:0000313" key="19">
    <source>
        <dbReference type="Proteomes" id="UP000325577"/>
    </source>
</evidence>
<dbReference type="PANTHER" id="PTHR46279">
    <property type="entry name" value="RING/U-BOX SUPERFAMILY PROTEIN"/>
    <property type="match status" value="1"/>
</dbReference>
<proteinExistence type="inferred from homology"/>
<evidence type="ECO:0000256" key="9">
    <source>
        <dbReference type="ARBA" id="ARBA00022771"/>
    </source>
</evidence>
<dbReference type="EC" id="2.3.2.27" evidence="4"/>
<evidence type="ECO:0000256" key="6">
    <source>
        <dbReference type="ARBA" id="ARBA00022692"/>
    </source>
</evidence>
<dbReference type="InterPro" id="IPR046948">
    <property type="entry name" value="ATL20-22-like"/>
</dbReference>
<gene>
    <name evidence="18" type="ORF">F0562_012863</name>
</gene>
<comment type="catalytic activity">
    <reaction evidence="1">
        <text>S-ubiquitinyl-[E2 ubiquitin-conjugating enzyme]-L-cysteine + [acceptor protein]-L-lysine = [E2 ubiquitin-conjugating enzyme]-L-cysteine + N(6)-ubiquitinyl-[acceptor protein]-L-lysine.</text>
        <dbReference type="EC" id="2.3.2.27"/>
    </reaction>
</comment>
<dbReference type="Pfam" id="PF13947">
    <property type="entry name" value="GUB_WAK_bind"/>
    <property type="match status" value="1"/>
</dbReference>
<dbReference type="GO" id="GO:0016020">
    <property type="term" value="C:membrane"/>
    <property type="evidence" value="ECO:0007669"/>
    <property type="project" value="UniProtKB-SubCell"/>
</dbReference>
<evidence type="ECO:0000256" key="14">
    <source>
        <dbReference type="ARBA" id="ARBA00024209"/>
    </source>
</evidence>
<evidence type="ECO:0000256" key="12">
    <source>
        <dbReference type="ARBA" id="ARBA00022989"/>
    </source>
</evidence>
<evidence type="ECO:0000256" key="5">
    <source>
        <dbReference type="ARBA" id="ARBA00022679"/>
    </source>
</evidence>
<feature type="chain" id="PRO_5023937283" description="RING-type E3 ubiquitin transferase" evidence="16">
    <location>
        <begin position="20"/>
        <end position="319"/>
    </location>
</feature>
<dbReference type="GO" id="GO:0061630">
    <property type="term" value="F:ubiquitin protein ligase activity"/>
    <property type="evidence" value="ECO:0007669"/>
    <property type="project" value="UniProtKB-EC"/>
</dbReference>
<dbReference type="PANTHER" id="PTHR46279:SF12">
    <property type="entry name" value="RING-TYPE E3 UBIQUITIN TRANSFERASE"/>
    <property type="match status" value="1"/>
</dbReference>
<evidence type="ECO:0000256" key="10">
    <source>
        <dbReference type="ARBA" id="ARBA00022786"/>
    </source>
</evidence>
<evidence type="ECO:0000256" key="13">
    <source>
        <dbReference type="ARBA" id="ARBA00023136"/>
    </source>
</evidence>
<keyword evidence="9" id="KW-0863">Zinc-finger</keyword>
<feature type="domain" description="Wall-associated receptor kinase galacturonan-binding" evidence="17">
    <location>
        <begin position="24"/>
        <end position="87"/>
    </location>
</feature>
<keyword evidence="6 15" id="KW-0812">Transmembrane</keyword>
<evidence type="ECO:0000256" key="2">
    <source>
        <dbReference type="ARBA" id="ARBA00004167"/>
    </source>
</evidence>
<protein>
    <recommendedName>
        <fullName evidence="4">RING-type E3 ubiquitin transferase</fullName>
        <ecNumber evidence="4">2.3.2.27</ecNumber>
    </recommendedName>
</protein>
<feature type="signal peptide" evidence="16">
    <location>
        <begin position="1"/>
        <end position="19"/>
    </location>
</feature>
<evidence type="ECO:0000256" key="15">
    <source>
        <dbReference type="SAM" id="Phobius"/>
    </source>
</evidence>
<evidence type="ECO:0000256" key="7">
    <source>
        <dbReference type="ARBA" id="ARBA00022723"/>
    </source>
</evidence>
<dbReference type="GO" id="GO:0008270">
    <property type="term" value="F:zinc ion binding"/>
    <property type="evidence" value="ECO:0007669"/>
    <property type="project" value="UniProtKB-KW"/>
</dbReference>
<dbReference type="Proteomes" id="UP000325577">
    <property type="component" value="Linkage Group LG5"/>
</dbReference>